<dbReference type="SMART" id="SM00771">
    <property type="entry name" value="ZipA_C"/>
    <property type="match status" value="1"/>
</dbReference>
<organism evidence="5 6">
    <name type="scientific">Thiomonas bhubaneswarensis</name>
    <dbReference type="NCBI Taxonomy" id="339866"/>
    <lineage>
        <taxon>Bacteria</taxon>
        <taxon>Pseudomonadati</taxon>
        <taxon>Pseudomonadota</taxon>
        <taxon>Betaproteobacteria</taxon>
        <taxon>Burkholderiales</taxon>
        <taxon>Thiomonas</taxon>
    </lineage>
</organism>
<comment type="similarity">
    <text evidence="1">Belongs to the ZipA family.</text>
</comment>
<accession>A0A0K6I7G9</accession>
<evidence type="ECO:0000259" key="4">
    <source>
        <dbReference type="SMART" id="SM00771"/>
    </source>
</evidence>
<sequence>MGQLQTALIVIGAIIIAAVVAYNTWQSSKFKRQRATPGDDVQTAIEPAGLDTLQIATDSPMVEPVSLGPDVGPRPRLVPLQIDPLIDAIASYQLEPVRSGDVLLPRLPKTARAGAKRMLFEGRHAETGKWEPLQAQGQYAELQAAVQLCNRAGPINAIEFSEFIAKCHELGDALGVAPDLPDMAEALDQARSLDAFANDNDAQLSITLRARSVPWGMDFLRQRAQAVGFVPGAEAGRMVLLYQDVEQTPTPLVHLQFDARADLSDGAAAVSHATLLLEVPQAPAAQKPFSRMRQVARELATALDAAVVDDNNAPLSDAALDHIEKQLDMLYEVLDQHGLPAGSAAAQRLFS</sequence>
<evidence type="ECO:0000313" key="5">
    <source>
        <dbReference type="EMBL" id="CUA99041.1"/>
    </source>
</evidence>
<evidence type="ECO:0000256" key="2">
    <source>
        <dbReference type="RuleBase" id="RU003613"/>
    </source>
</evidence>
<dbReference type="RefSeq" id="WP_055451227.1">
    <property type="nucleotide sequence ID" value="NZ_CYHF01000008.1"/>
</dbReference>
<feature type="domain" description="ZipA C-terminal FtsZ-binding" evidence="4">
    <location>
        <begin position="200"/>
        <end position="327"/>
    </location>
</feature>
<dbReference type="Gene3D" id="3.30.1400.10">
    <property type="entry name" value="ZipA, C-terminal FtsZ-binding domain"/>
    <property type="match status" value="1"/>
</dbReference>
<evidence type="ECO:0000256" key="3">
    <source>
        <dbReference type="SAM" id="Phobius"/>
    </source>
</evidence>
<feature type="transmembrane region" description="Helical" evidence="3">
    <location>
        <begin position="6"/>
        <end position="25"/>
    </location>
</feature>
<keyword evidence="1" id="KW-0132">Cell division</keyword>
<keyword evidence="2 3" id="KW-0812">Transmembrane</keyword>
<keyword evidence="1" id="KW-0131">Cell cycle</keyword>
<dbReference type="InterPro" id="IPR007449">
    <property type="entry name" value="ZipA_FtsZ-bd_C"/>
</dbReference>
<protein>
    <recommendedName>
        <fullName evidence="1">Cell division protein ZipA</fullName>
    </recommendedName>
</protein>
<dbReference type="OrthoDB" id="8521018at2"/>
<evidence type="ECO:0000313" key="6">
    <source>
        <dbReference type="Proteomes" id="UP000183649"/>
    </source>
</evidence>
<dbReference type="STRING" id="339866.GCA_001418255_02377"/>
<evidence type="ECO:0000256" key="1">
    <source>
        <dbReference type="RuleBase" id="RU003612"/>
    </source>
</evidence>
<proteinExistence type="inferred from homology"/>
<name>A0A0K6I7G9_9BURK</name>
<keyword evidence="2 3" id="KW-0472">Membrane</keyword>
<keyword evidence="3" id="KW-1133">Transmembrane helix</keyword>
<dbReference type="GO" id="GO:0005886">
    <property type="term" value="C:plasma membrane"/>
    <property type="evidence" value="ECO:0007669"/>
    <property type="project" value="UniProtKB-SubCell"/>
</dbReference>
<dbReference type="Pfam" id="PF04354">
    <property type="entry name" value="ZipA_C"/>
    <property type="match status" value="1"/>
</dbReference>
<keyword evidence="2" id="KW-1003">Cell membrane</keyword>
<keyword evidence="2" id="KW-0997">Cell inner membrane</keyword>
<comment type="subcellular location">
    <subcellularLocation>
        <location evidence="2">Cell inner membrane</location>
        <topology evidence="2">Single-pass type I membrane protein</topology>
    </subcellularLocation>
</comment>
<dbReference type="Proteomes" id="UP000183649">
    <property type="component" value="Unassembled WGS sequence"/>
</dbReference>
<comment type="function">
    <text evidence="1">Essential cell division protein that stabilizes the FtsZ protofilaments by cross-linking them and that serves as a cytoplasmic membrane anchor for the Z ring. Also required for the recruitment to the septal ring of downstream cell division proteins.</text>
</comment>
<dbReference type="GO" id="GO:0090529">
    <property type="term" value="P:cell septum assembly"/>
    <property type="evidence" value="ECO:0007669"/>
    <property type="project" value="InterPro"/>
</dbReference>
<gene>
    <name evidence="5" type="ORF">Ga0061069_108149</name>
</gene>
<keyword evidence="6" id="KW-1185">Reference proteome</keyword>
<dbReference type="SUPFAM" id="SSF64383">
    <property type="entry name" value="Cell-division protein ZipA, C-terminal domain"/>
    <property type="match status" value="1"/>
</dbReference>
<dbReference type="EMBL" id="CYHF01000008">
    <property type="protein sequence ID" value="CUA99041.1"/>
    <property type="molecule type" value="Genomic_DNA"/>
</dbReference>
<dbReference type="InterPro" id="IPR036765">
    <property type="entry name" value="ZipA_FtsZ-bd_C_sf"/>
</dbReference>
<dbReference type="AlphaFoldDB" id="A0A0K6I7G9"/>
<reference evidence="6" key="1">
    <citation type="submission" date="2015-08" db="EMBL/GenBank/DDBJ databases">
        <authorList>
            <person name="Varghese N."/>
        </authorList>
    </citation>
    <scope>NUCLEOTIDE SEQUENCE [LARGE SCALE GENOMIC DNA]</scope>
    <source>
        <strain evidence="6">DSM 18181</strain>
    </source>
</reference>